<reference evidence="2" key="1">
    <citation type="submission" date="2019-07" db="EMBL/GenBank/DDBJ databases">
        <title>FDA dAtabase for Regulatory Grade micrObial Sequences (FDA-ARGOS): Supporting development and validation of Infectious Disease Dx tests.</title>
        <authorList>
            <person name="Bachman M."/>
            <person name="Young C."/>
            <person name="Tallon L."/>
            <person name="Sadzewicz L."/>
            <person name="Vavikolanu K."/>
            <person name="Mehta A."/>
            <person name="Aluvathingal J."/>
            <person name="Nadendla S."/>
            <person name="Nandy P."/>
            <person name="Geyer C."/>
            <person name="Yan Y."/>
            <person name="Sichtig H."/>
        </authorList>
    </citation>
    <scope>NUCLEOTIDE SEQUENCE</scope>
    <source>
        <strain evidence="2">FDAARGOS_618</strain>
    </source>
</reference>
<organism evidence="2 3">
    <name type="scientific">Agrobacterium pusense</name>
    <dbReference type="NCBI Taxonomy" id="648995"/>
    <lineage>
        <taxon>Bacteria</taxon>
        <taxon>Pseudomonadati</taxon>
        <taxon>Pseudomonadota</taxon>
        <taxon>Alphaproteobacteria</taxon>
        <taxon>Hyphomicrobiales</taxon>
        <taxon>Rhizobiaceae</taxon>
        <taxon>Rhizobium/Agrobacterium group</taxon>
        <taxon>Agrobacterium</taxon>
    </lineage>
</organism>
<dbReference type="RefSeq" id="WP_172874289.1">
    <property type="nucleotide sequence ID" value="NZ_DAIQSG010000010.1"/>
</dbReference>
<accession>A0AA44J2I3</accession>
<evidence type="ECO:0000313" key="2">
    <source>
        <dbReference type="EMBL" id="NRF23201.1"/>
    </source>
</evidence>
<comment type="caution">
    <text evidence="2">The sequence shown here is derived from an EMBL/GenBank/DDBJ whole genome shotgun (WGS) entry which is preliminary data.</text>
</comment>
<proteinExistence type="predicted"/>
<dbReference type="AlphaFoldDB" id="A0AA44J2I3"/>
<name>A0AA44J2I3_9HYPH</name>
<dbReference type="Proteomes" id="UP001155820">
    <property type="component" value="Unassembled WGS sequence"/>
</dbReference>
<evidence type="ECO:0000256" key="1">
    <source>
        <dbReference type="SAM" id="MobiDB-lite"/>
    </source>
</evidence>
<sequence>MTDFLEVKAKRTFAVGKELKTKKSDPFKVEAGEAKQLEAQGLVDIVGEAKVEASAEDDVADEAADKPVISSARSTKKKDKPDAVNEGS</sequence>
<feature type="region of interest" description="Disordered" evidence="1">
    <location>
        <begin position="54"/>
        <end position="88"/>
    </location>
</feature>
<evidence type="ECO:0000313" key="3">
    <source>
        <dbReference type="Proteomes" id="UP001155820"/>
    </source>
</evidence>
<protein>
    <submittedName>
        <fullName evidence="2">Uncharacterized protein</fullName>
    </submittedName>
</protein>
<feature type="compositionally biased region" description="Basic and acidic residues" evidence="1">
    <location>
        <begin position="79"/>
        <end position="88"/>
    </location>
</feature>
<dbReference type="EMBL" id="JABRWM010000006">
    <property type="protein sequence ID" value="NRF23201.1"/>
    <property type="molecule type" value="Genomic_DNA"/>
</dbReference>
<gene>
    <name evidence="2" type="ORF">FOB26_29545</name>
</gene>
<keyword evidence="3" id="KW-1185">Reference proteome</keyword>